<keyword evidence="2" id="KW-0677">Repeat</keyword>
<dbReference type="SMART" id="SM01302">
    <property type="entry name" value="Raptor_N"/>
    <property type="match status" value="1"/>
</dbReference>
<sequence>MKMAAVNDNHSNEEDDCNLDWQLPLSFVKKRHVENIEAANAITQTWRMKERMKTVSVALVLCLNVGVDPPDIVKTQPCARLECWIDPLSMSPQKALETIGANLQKQYERWQPRARYKQSLDPTVEEVKKLCTSLRRNAKEERVLFHYNGHGVPKPTSNGEVWVFNRNEVVSKEENMAVDQHCFMDVKRGLVRKNKSKVNVVGMRYLKNVCVKTLMDRVSSEWVLKECDLKVNPIGIGKVELEEVNPHLRGGRVENHLGKATPSSPDKDSNLDLPVLSSRAQHN</sequence>
<dbReference type="GO" id="GO:0071230">
    <property type="term" value="P:cellular response to amino acid stimulus"/>
    <property type="evidence" value="ECO:0007669"/>
    <property type="project" value="TreeGrafter"/>
</dbReference>
<keyword evidence="1" id="KW-0853">WD repeat</keyword>
<dbReference type="GO" id="GO:0005737">
    <property type="term" value="C:cytoplasm"/>
    <property type="evidence" value="ECO:0007669"/>
    <property type="project" value="TreeGrafter"/>
</dbReference>
<dbReference type="PRINTS" id="PR01547">
    <property type="entry name" value="YEAST176DUF"/>
</dbReference>
<evidence type="ECO:0000259" key="4">
    <source>
        <dbReference type="SMART" id="SM01302"/>
    </source>
</evidence>
<dbReference type="GO" id="GO:0010506">
    <property type="term" value="P:regulation of autophagy"/>
    <property type="evidence" value="ECO:0007669"/>
    <property type="project" value="TreeGrafter"/>
</dbReference>
<dbReference type="InterPro" id="IPR004083">
    <property type="entry name" value="Raptor"/>
</dbReference>
<evidence type="ECO:0000313" key="5">
    <source>
        <dbReference type="EMBL" id="CAD7399476.1"/>
    </source>
</evidence>
<dbReference type="GO" id="GO:0009267">
    <property type="term" value="P:cellular response to starvation"/>
    <property type="evidence" value="ECO:0007669"/>
    <property type="project" value="TreeGrafter"/>
</dbReference>
<evidence type="ECO:0000256" key="2">
    <source>
        <dbReference type="ARBA" id="ARBA00022737"/>
    </source>
</evidence>
<evidence type="ECO:0000256" key="1">
    <source>
        <dbReference type="ARBA" id="ARBA00022574"/>
    </source>
</evidence>
<dbReference type="GO" id="GO:0030307">
    <property type="term" value="P:positive regulation of cell growth"/>
    <property type="evidence" value="ECO:0007669"/>
    <property type="project" value="TreeGrafter"/>
</dbReference>
<dbReference type="AlphaFoldDB" id="A0A7R9GYK8"/>
<dbReference type="EMBL" id="OD000833">
    <property type="protein sequence ID" value="CAD7399476.1"/>
    <property type="molecule type" value="Genomic_DNA"/>
</dbReference>
<organism evidence="5">
    <name type="scientific">Timema poppense</name>
    <name type="common">Walking stick</name>
    <dbReference type="NCBI Taxonomy" id="170557"/>
    <lineage>
        <taxon>Eukaryota</taxon>
        <taxon>Metazoa</taxon>
        <taxon>Ecdysozoa</taxon>
        <taxon>Arthropoda</taxon>
        <taxon>Hexapoda</taxon>
        <taxon>Insecta</taxon>
        <taxon>Pterygota</taxon>
        <taxon>Neoptera</taxon>
        <taxon>Polyneoptera</taxon>
        <taxon>Phasmatodea</taxon>
        <taxon>Timematodea</taxon>
        <taxon>Timematoidea</taxon>
        <taxon>Timematidae</taxon>
        <taxon>Timema</taxon>
    </lineage>
</organism>
<dbReference type="GO" id="GO:0030674">
    <property type="term" value="F:protein-macromolecule adaptor activity"/>
    <property type="evidence" value="ECO:0007669"/>
    <property type="project" value="TreeGrafter"/>
</dbReference>
<evidence type="ECO:0000256" key="3">
    <source>
        <dbReference type="SAM" id="MobiDB-lite"/>
    </source>
</evidence>
<accession>A0A7R9GYK8</accession>
<name>A0A7R9GYK8_TIMPO</name>
<reference evidence="5" key="1">
    <citation type="submission" date="2020-11" db="EMBL/GenBank/DDBJ databases">
        <authorList>
            <person name="Tran Van P."/>
        </authorList>
    </citation>
    <scope>NUCLEOTIDE SEQUENCE</scope>
</reference>
<dbReference type="GO" id="GO:0031931">
    <property type="term" value="C:TORC1 complex"/>
    <property type="evidence" value="ECO:0007669"/>
    <property type="project" value="InterPro"/>
</dbReference>
<gene>
    <name evidence="5" type="ORF">TPSB3V08_LOCUS2159</name>
</gene>
<dbReference type="GO" id="GO:0038202">
    <property type="term" value="P:TORC1 signaling"/>
    <property type="evidence" value="ECO:0007669"/>
    <property type="project" value="TreeGrafter"/>
</dbReference>
<feature type="domain" description="Raptor N-terminal CASPase-like" evidence="4">
    <location>
        <begin position="51"/>
        <end position="228"/>
    </location>
</feature>
<proteinExistence type="predicted"/>
<dbReference type="InterPro" id="IPR029347">
    <property type="entry name" value="Raptor_N"/>
</dbReference>
<dbReference type="Pfam" id="PF14538">
    <property type="entry name" value="Raptor_N"/>
    <property type="match status" value="1"/>
</dbReference>
<protein>
    <recommendedName>
        <fullName evidence="4">Raptor N-terminal CASPase-like domain-containing protein</fullName>
    </recommendedName>
</protein>
<dbReference type="PANTHER" id="PTHR12848:SF16">
    <property type="entry name" value="REGULATORY-ASSOCIATED PROTEIN OF MTOR"/>
    <property type="match status" value="1"/>
</dbReference>
<dbReference type="PANTHER" id="PTHR12848">
    <property type="entry name" value="REGULATORY-ASSOCIATED PROTEIN OF MTOR"/>
    <property type="match status" value="1"/>
</dbReference>
<feature type="region of interest" description="Disordered" evidence="3">
    <location>
        <begin position="250"/>
        <end position="283"/>
    </location>
</feature>